<feature type="compositionally biased region" description="Polar residues" evidence="1">
    <location>
        <begin position="167"/>
        <end position="179"/>
    </location>
</feature>
<dbReference type="AlphaFoldDB" id="A0A231GX82"/>
<reference evidence="2 3" key="1">
    <citation type="submission" date="2017-07" db="EMBL/GenBank/DDBJ databases">
        <title>First draft Genome Sequence of Nocardia cerradoensis isolated from human infection.</title>
        <authorList>
            <person name="Carrasco G."/>
        </authorList>
    </citation>
    <scope>NUCLEOTIDE SEQUENCE [LARGE SCALE GENOMIC DNA]</scope>
    <source>
        <strain evidence="2 3">CNM20130759</strain>
    </source>
</reference>
<dbReference type="RefSeq" id="WP_039782452.1">
    <property type="nucleotide sequence ID" value="NZ_JAAXOR010000002.1"/>
</dbReference>
<name>A0A231GX82_9NOCA</name>
<accession>A0A231GX82</accession>
<feature type="region of interest" description="Disordered" evidence="1">
    <location>
        <begin position="167"/>
        <end position="193"/>
    </location>
</feature>
<evidence type="ECO:0000313" key="3">
    <source>
        <dbReference type="Proteomes" id="UP000215506"/>
    </source>
</evidence>
<protein>
    <submittedName>
        <fullName evidence="2">Uncharacterized protein</fullName>
    </submittedName>
</protein>
<dbReference type="Proteomes" id="UP000215506">
    <property type="component" value="Unassembled WGS sequence"/>
</dbReference>
<evidence type="ECO:0000256" key="1">
    <source>
        <dbReference type="SAM" id="MobiDB-lite"/>
    </source>
</evidence>
<organism evidence="2 3">
    <name type="scientific">Nocardia cerradoensis</name>
    <dbReference type="NCBI Taxonomy" id="85688"/>
    <lineage>
        <taxon>Bacteria</taxon>
        <taxon>Bacillati</taxon>
        <taxon>Actinomycetota</taxon>
        <taxon>Actinomycetes</taxon>
        <taxon>Mycobacteriales</taxon>
        <taxon>Nocardiaceae</taxon>
        <taxon>Nocardia</taxon>
    </lineage>
</organism>
<proteinExistence type="predicted"/>
<dbReference type="EMBL" id="NGAF01000022">
    <property type="protein sequence ID" value="OXR41182.1"/>
    <property type="molecule type" value="Genomic_DNA"/>
</dbReference>
<evidence type="ECO:0000313" key="2">
    <source>
        <dbReference type="EMBL" id="OXR41182.1"/>
    </source>
</evidence>
<gene>
    <name evidence="2" type="ORF">B7C42_06778</name>
</gene>
<comment type="caution">
    <text evidence="2">The sequence shown here is derived from an EMBL/GenBank/DDBJ whole genome shotgun (WGS) entry which is preliminary data.</text>
</comment>
<keyword evidence="3" id="KW-1185">Reference proteome</keyword>
<sequence length="193" mass="18788">MSFLGLSLKDVVVGAVSAIPVVGAVAGAATDGIWTGIETGSVTDGLKAAAITGALAAVPGGKIGSMFGEKLLAKGLLGKGVGLIGKIPLKTVKNVAARGGGKGLQRSLGRAVLRGAGGTLGSAIYNPEADAGAPKIKAIPVRPAGADLAGNSFRDSPAATLNYQGGTVAQQPTTTTGITEQPAPDATPRAVPV</sequence>